<organism evidence="3 4">
    <name type="scientific">Rosa chinensis</name>
    <name type="common">China rose</name>
    <dbReference type="NCBI Taxonomy" id="74649"/>
    <lineage>
        <taxon>Eukaryota</taxon>
        <taxon>Viridiplantae</taxon>
        <taxon>Streptophyta</taxon>
        <taxon>Embryophyta</taxon>
        <taxon>Tracheophyta</taxon>
        <taxon>Spermatophyta</taxon>
        <taxon>Magnoliopsida</taxon>
        <taxon>eudicotyledons</taxon>
        <taxon>Gunneridae</taxon>
        <taxon>Pentapetalae</taxon>
        <taxon>rosids</taxon>
        <taxon>fabids</taxon>
        <taxon>Rosales</taxon>
        <taxon>Rosaceae</taxon>
        <taxon>Rosoideae</taxon>
        <taxon>Rosoideae incertae sedis</taxon>
        <taxon>Rosa</taxon>
    </lineage>
</organism>
<name>A0A2P6SF76_ROSCH</name>
<dbReference type="InterPro" id="IPR012337">
    <property type="entry name" value="RNaseH-like_sf"/>
</dbReference>
<keyword evidence="3" id="KW-0695">RNA-directed DNA polymerase</keyword>
<dbReference type="Gene3D" id="3.30.420.10">
    <property type="entry name" value="Ribonuclease H-like superfamily/Ribonuclease H"/>
    <property type="match status" value="1"/>
</dbReference>
<dbReference type="OMA" id="FAIDIWY"/>
<evidence type="ECO:0000259" key="1">
    <source>
        <dbReference type="Pfam" id="PF13456"/>
    </source>
</evidence>
<dbReference type="Gramene" id="PRQ57334">
    <property type="protein sequence ID" value="PRQ57334"/>
    <property type="gene ID" value="RchiOBHm_Chr1g0347191"/>
</dbReference>
<comment type="caution">
    <text evidence="3">The sequence shown here is derived from an EMBL/GenBank/DDBJ whole genome shotgun (WGS) entry which is preliminary data.</text>
</comment>
<dbReference type="EMBL" id="PDCK01000039">
    <property type="protein sequence ID" value="PRQ57334.1"/>
    <property type="molecule type" value="Genomic_DNA"/>
</dbReference>
<gene>
    <name evidence="3" type="ORF">RchiOBHm_Chr1g0347191</name>
</gene>
<evidence type="ECO:0000313" key="3">
    <source>
        <dbReference type="EMBL" id="PRQ57334.1"/>
    </source>
</evidence>
<accession>A0A2P6SF76</accession>
<feature type="domain" description="RNase H type-1" evidence="1">
    <location>
        <begin position="191"/>
        <end position="266"/>
    </location>
</feature>
<keyword evidence="3" id="KW-0808">Transferase</keyword>
<dbReference type="InterPro" id="IPR052929">
    <property type="entry name" value="RNase_H-like_EbsB-rel"/>
</dbReference>
<dbReference type="GO" id="GO:0003964">
    <property type="term" value="F:RNA-directed DNA polymerase activity"/>
    <property type="evidence" value="ECO:0007669"/>
    <property type="project" value="UniProtKB-KW"/>
</dbReference>
<evidence type="ECO:0000259" key="2">
    <source>
        <dbReference type="Pfam" id="PF13966"/>
    </source>
</evidence>
<dbReference type="CDD" id="cd06222">
    <property type="entry name" value="RNase_H_like"/>
    <property type="match status" value="1"/>
</dbReference>
<feature type="domain" description="Reverse transcriptase zinc-binding" evidence="2">
    <location>
        <begin position="12"/>
        <end position="80"/>
    </location>
</feature>
<dbReference type="GO" id="GO:0004523">
    <property type="term" value="F:RNA-DNA hybrid ribonuclease activity"/>
    <property type="evidence" value="ECO:0007669"/>
    <property type="project" value="InterPro"/>
</dbReference>
<dbReference type="GO" id="GO:0003676">
    <property type="term" value="F:nucleic acid binding"/>
    <property type="evidence" value="ECO:0007669"/>
    <property type="project" value="InterPro"/>
</dbReference>
<sequence>MQHPHNSYAIPSSLWSWIWKLQTIPRVKNFLWRACHGILPTKSNLFRRHIASSAECQLCLHPNETTEHALLTCPWIVSAWFAHLLSYKVTLQAITSFESWLFNISQMDTPTDFVTHVVFFLWRIWKHRCDCFFHKLSPDPIKIALSAFKAATEFLAAHSLTSLDSDFGCHTIPNTIPVKWSPPSVNAILINTDASWQKDTLMCGVAALARNWKGSLIAGKMAKMRAPSPLAAEALAVREAILLANSFPHMDIIISLDSQTLINSISHNLLASN</sequence>
<evidence type="ECO:0000313" key="4">
    <source>
        <dbReference type="Proteomes" id="UP000238479"/>
    </source>
</evidence>
<dbReference type="InterPro" id="IPR002156">
    <property type="entry name" value="RNaseH_domain"/>
</dbReference>
<dbReference type="Pfam" id="PF13966">
    <property type="entry name" value="zf-RVT"/>
    <property type="match status" value="1"/>
</dbReference>
<dbReference type="SUPFAM" id="SSF53098">
    <property type="entry name" value="Ribonuclease H-like"/>
    <property type="match status" value="1"/>
</dbReference>
<dbReference type="PANTHER" id="PTHR47074">
    <property type="entry name" value="BNAC02G40300D PROTEIN"/>
    <property type="match status" value="1"/>
</dbReference>
<keyword evidence="3" id="KW-0548">Nucleotidyltransferase</keyword>
<dbReference type="AlphaFoldDB" id="A0A2P6SF76"/>
<dbReference type="Pfam" id="PF13456">
    <property type="entry name" value="RVT_3"/>
    <property type="match status" value="1"/>
</dbReference>
<keyword evidence="4" id="KW-1185">Reference proteome</keyword>
<dbReference type="InterPro" id="IPR036397">
    <property type="entry name" value="RNaseH_sf"/>
</dbReference>
<protein>
    <submittedName>
        <fullName evidence="3">Putative ribonuclease H-like domain, reverse transcriptase zinc-binding domain-containing protein</fullName>
    </submittedName>
</protein>
<reference evidence="3 4" key="1">
    <citation type="journal article" date="2018" name="Nat. Genet.">
        <title>The Rosa genome provides new insights in the design of modern roses.</title>
        <authorList>
            <person name="Bendahmane M."/>
        </authorList>
    </citation>
    <scope>NUCLEOTIDE SEQUENCE [LARGE SCALE GENOMIC DNA]</scope>
    <source>
        <strain evidence="4">cv. Old Blush</strain>
    </source>
</reference>
<dbReference type="Proteomes" id="UP000238479">
    <property type="component" value="Chromosome 1"/>
</dbReference>
<dbReference type="PANTHER" id="PTHR47074:SF11">
    <property type="entry name" value="REVERSE TRANSCRIPTASE-LIKE PROTEIN"/>
    <property type="match status" value="1"/>
</dbReference>
<dbReference type="InterPro" id="IPR026960">
    <property type="entry name" value="RVT-Znf"/>
</dbReference>
<dbReference type="InterPro" id="IPR044730">
    <property type="entry name" value="RNase_H-like_dom_plant"/>
</dbReference>
<proteinExistence type="predicted"/>